<accession>A0A1Z4LR80</accession>
<evidence type="ECO:0000313" key="1">
    <source>
        <dbReference type="EMBL" id="BAY83750.1"/>
    </source>
</evidence>
<dbReference type="EMBL" id="AP018227">
    <property type="protein sequence ID" value="BAY83750.1"/>
    <property type="molecule type" value="Genomic_DNA"/>
</dbReference>
<proteinExistence type="predicted"/>
<keyword evidence="2" id="KW-1185">Reference proteome</keyword>
<evidence type="ECO:0000313" key="2">
    <source>
        <dbReference type="Proteomes" id="UP000218418"/>
    </source>
</evidence>
<name>A0A1Z4LR80_9CYAN</name>
<gene>
    <name evidence="1" type="ORF">NIES267_32410</name>
</gene>
<reference evidence="1 2" key="1">
    <citation type="submission" date="2017-06" db="EMBL/GenBank/DDBJ databases">
        <title>Genome sequencing of cyanobaciteial culture collection at National Institute for Environmental Studies (NIES).</title>
        <authorList>
            <person name="Hirose Y."/>
            <person name="Shimura Y."/>
            <person name="Fujisawa T."/>
            <person name="Nakamura Y."/>
            <person name="Kawachi M."/>
        </authorList>
    </citation>
    <scope>NUCLEOTIDE SEQUENCE [LARGE SCALE GENOMIC DNA]</scope>
    <source>
        <strain evidence="1 2">NIES-267</strain>
    </source>
</reference>
<dbReference type="SUPFAM" id="SSF52151">
    <property type="entry name" value="FabD/lysophospholipase-like"/>
    <property type="match status" value="1"/>
</dbReference>
<dbReference type="InterPro" id="IPR016035">
    <property type="entry name" value="Acyl_Trfase/lysoPLipase"/>
</dbReference>
<dbReference type="OrthoDB" id="9342532at2"/>
<sequence length="286" mass="31661">MKLAIACASGSFKGAFTHGVLTAFESAGIRADAYAASSSSVLPSAYAAIGKAAELGVNYWLTGMEELQKPDMGMSQVVMGGIKFFNPPLDKLLAAETPEYFVAVNAVVNSEAASQTQGEKARRLGRRLLVSAAKKDRSWVDENLQLELFSNRKNDIYSKIDENNFDEIAYATSRMLHAWDVPAWINEKPYVDASYTCLCPAIEMIEAGYKQVIAISNEPGIFYRDMFGNTEIPENYQGINIHIIKPDTDLKEMGVDFTNATPEGLDRVYQHGEEKGREFLAKWENS</sequence>
<organism evidence="1 2">
    <name type="scientific">Calothrix parasitica NIES-267</name>
    <dbReference type="NCBI Taxonomy" id="1973488"/>
    <lineage>
        <taxon>Bacteria</taxon>
        <taxon>Bacillati</taxon>
        <taxon>Cyanobacteriota</taxon>
        <taxon>Cyanophyceae</taxon>
        <taxon>Nostocales</taxon>
        <taxon>Calotrichaceae</taxon>
        <taxon>Calothrix</taxon>
    </lineage>
</organism>
<dbReference type="Proteomes" id="UP000218418">
    <property type="component" value="Chromosome"/>
</dbReference>
<dbReference type="AlphaFoldDB" id="A0A1Z4LR80"/>
<protein>
    <recommendedName>
        <fullName evidence="3">PNPLA domain-containing protein</fullName>
    </recommendedName>
</protein>
<evidence type="ECO:0008006" key="3">
    <source>
        <dbReference type="Google" id="ProtNLM"/>
    </source>
</evidence>